<dbReference type="Proteomes" id="UP000318741">
    <property type="component" value="Chromosome"/>
</dbReference>
<keyword evidence="3" id="KW-0031">Aminopeptidase</keyword>
<dbReference type="PANTHER" id="PTHR12147:SF26">
    <property type="entry name" value="PEPTIDASE M28 DOMAIN-CONTAINING PROTEIN"/>
    <property type="match status" value="1"/>
</dbReference>
<dbReference type="InterPro" id="IPR045175">
    <property type="entry name" value="M28_fam"/>
</dbReference>
<sequence length="495" mass="52804">MRFSPFEREDAPRGKNRARRFLRARRPLPAAAPQANLGAFPIPRTDASPMRLPPVPVRPSPTRARLIAASVWVFALPSAAALGQDAPAETPPPVVAAEQITPQRITADDLRPHVEFLADPARGGRPGGRADAAAEYLAAHFQSLGLEPVFEASPAAAPGNAPADGDGGAGGKSFFQTIAGPDGGPFGRNVAALLPGSDPAAKAEVVMIGAHYDHLGVRGGVLYPGADDNASGTAMLMEAAERLADDAKQGDGPRRSVLFVAFDLEERMLFGSRWFAAHPPAVLTGGQDDATMRQLKAVFVADMIGRSLGDLDLPTVFVMGSEHAPHLKSVLDRVGTPEGLEAARLGIDLIGTRSDYGPFRDRDIPFLFFSTGEHKDYHRPTDTPENLNVEKAARVASLILAITVTTANDAEAPVWEANPSPDLDEARAVNRITGLLLERAASPENPTGRRFGTMQKVTLAQTKSVTEGVLERGVMTEKERSWLVRLSQVLLLSVF</sequence>
<keyword evidence="3" id="KW-0645">Protease</keyword>
<dbReference type="Gene3D" id="3.40.630.10">
    <property type="entry name" value="Zn peptidases"/>
    <property type="match status" value="1"/>
</dbReference>
<reference evidence="3 4" key="1">
    <citation type="submission" date="2019-02" db="EMBL/GenBank/DDBJ databases">
        <title>Deep-cultivation of Planctomycetes and their phenomic and genomic characterization uncovers novel biology.</title>
        <authorList>
            <person name="Wiegand S."/>
            <person name="Jogler M."/>
            <person name="Boedeker C."/>
            <person name="Pinto D."/>
            <person name="Vollmers J."/>
            <person name="Rivas-Marin E."/>
            <person name="Kohn T."/>
            <person name="Peeters S.H."/>
            <person name="Heuer A."/>
            <person name="Rast P."/>
            <person name="Oberbeckmann S."/>
            <person name="Bunk B."/>
            <person name="Jeske O."/>
            <person name="Meyerdierks A."/>
            <person name="Storesund J.E."/>
            <person name="Kallscheuer N."/>
            <person name="Luecker S."/>
            <person name="Lage O.M."/>
            <person name="Pohl T."/>
            <person name="Merkel B.J."/>
            <person name="Hornburger P."/>
            <person name="Mueller R.-W."/>
            <person name="Bruemmer F."/>
            <person name="Labrenz M."/>
            <person name="Spormann A.M."/>
            <person name="Op den Camp H."/>
            <person name="Overmann J."/>
            <person name="Amann R."/>
            <person name="Jetten M.S.M."/>
            <person name="Mascher T."/>
            <person name="Medema M.H."/>
            <person name="Devos D.P."/>
            <person name="Kaster A.-K."/>
            <person name="Ovreas L."/>
            <person name="Rohde M."/>
            <person name="Galperin M.Y."/>
            <person name="Jogler C."/>
        </authorList>
    </citation>
    <scope>NUCLEOTIDE SEQUENCE [LARGE SCALE GENOMIC DNA]</scope>
    <source>
        <strain evidence="3 4">CA12</strain>
    </source>
</reference>
<dbReference type="Pfam" id="PF04389">
    <property type="entry name" value="Peptidase_M28"/>
    <property type="match status" value="1"/>
</dbReference>
<dbReference type="GO" id="GO:0006508">
    <property type="term" value="P:proteolysis"/>
    <property type="evidence" value="ECO:0007669"/>
    <property type="project" value="InterPro"/>
</dbReference>
<feature type="compositionally biased region" description="Low complexity" evidence="1">
    <location>
        <begin position="27"/>
        <end position="41"/>
    </location>
</feature>
<dbReference type="GO" id="GO:0008235">
    <property type="term" value="F:metalloexopeptidase activity"/>
    <property type="evidence" value="ECO:0007669"/>
    <property type="project" value="InterPro"/>
</dbReference>
<dbReference type="EC" id="3.4.11.24" evidence="3"/>
<dbReference type="KEGG" id="acaf:CA12_08670"/>
<feature type="region of interest" description="Disordered" evidence="1">
    <location>
        <begin position="25"/>
        <end position="44"/>
    </location>
</feature>
<name>A0A517P5Y0_9PLAN</name>
<evidence type="ECO:0000313" key="3">
    <source>
        <dbReference type="EMBL" id="QDT14788.1"/>
    </source>
</evidence>
<keyword evidence="3" id="KW-0378">Hydrolase</keyword>
<proteinExistence type="predicted"/>
<dbReference type="AlphaFoldDB" id="A0A517P5Y0"/>
<gene>
    <name evidence="3" type="ORF">CA12_08670</name>
</gene>
<protein>
    <submittedName>
        <fullName evidence="3">Aminopeptidase S</fullName>
        <ecNumber evidence="3">3.4.11.24</ecNumber>
    </submittedName>
</protein>
<keyword evidence="4" id="KW-1185">Reference proteome</keyword>
<evidence type="ECO:0000313" key="4">
    <source>
        <dbReference type="Proteomes" id="UP000318741"/>
    </source>
</evidence>
<dbReference type="PANTHER" id="PTHR12147">
    <property type="entry name" value="METALLOPEPTIDASE M28 FAMILY MEMBER"/>
    <property type="match status" value="1"/>
</dbReference>
<feature type="domain" description="Peptidase M28" evidence="2">
    <location>
        <begin position="189"/>
        <end position="402"/>
    </location>
</feature>
<dbReference type="SUPFAM" id="SSF53187">
    <property type="entry name" value="Zn-dependent exopeptidases"/>
    <property type="match status" value="1"/>
</dbReference>
<accession>A0A517P5Y0</accession>
<dbReference type="EMBL" id="CP036265">
    <property type="protein sequence ID" value="QDT14788.1"/>
    <property type="molecule type" value="Genomic_DNA"/>
</dbReference>
<dbReference type="InterPro" id="IPR007484">
    <property type="entry name" value="Peptidase_M28"/>
</dbReference>
<evidence type="ECO:0000259" key="2">
    <source>
        <dbReference type="Pfam" id="PF04389"/>
    </source>
</evidence>
<evidence type="ECO:0000256" key="1">
    <source>
        <dbReference type="SAM" id="MobiDB-lite"/>
    </source>
</evidence>
<dbReference type="GO" id="GO:0004177">
    <property type="term" value="F:aminopeptidase activity"/>
    <property type="evidence" value="ECO:0007669"/>
    <property type="project" value="UniProtKB-KW"/>
</dbReference>
<organism evidence="3 4">
    <name type="scientific">Alienimonas californiensis</name>
    <dbReference type="NCBI Taxonomy" id="2527989"/>
    <lineage>
        <taxon>Bacteria</taxon>
        <taxon>Pseudomonadati</taxon>
        <taxon>Planctomycetota</taxon>
        <taxon>Planctomycetia</taxon>
        <taxon>Planctomycetales</taxon>
        <taxon>Planctomycetaceae</taxon>
        <taxon>Alienimonas</taxon>
    </lineage>
</organism>